<dbReference type="EMBL" id="CM001220">
    <property type="protein sequence ID" value="AES92327.2"/>
    <property type="molecule type" value="Genomic_DNA"/>
</dbReference>
<keyword evidence="10" id="KW-1185">Reference proteome</keyword>
<evidence type="ECO:0000259" key="7">
    <source>
        <dbReference type="PROSITE" id="PS50280"/>
    </source>
</evidence>
<reference evidence="9" key="3">
    <citation type="submission" date="2015-04" db="UniProtKB">
        <authorList>
            <consortium name="EnsemblPlants"/>
        </authorList>
    </citation>
    <scope>IDENTIFICATION</scope>
    <source>
        <strain evidence="9">cv. Jemalong A17</strain>
    </source>
</reference>
<dbReference type="InterPro" id="IPR002202">
    <property type="entry name" value="HMG_CoA_Rdtase"/>
</dbReference>
<dbReference type="AlphaFoldDB" id="G7JVG8"/>
<keyword evidence="6" id="KW-0414">Isoprene biosynthesis</keyword>
<dbReference type="Gene3D" id="3.90.1420.10">
    <property type="entry name" value="Rubisco LSMT, substrate-binding domain"/>
    <property type="match status" value="1"/>
</dbReference>
<comment type="pathway">
    <text evidence="2">Metabolic intermediate biosynthesis; (R)-mevalonate biosynthesis; (R)-mevalonate from acetyl-CoA: step 3/3.</text>
</comment>
<dbReference type="Gene3D" id="3.90.1410.10">
    <property type="entry name" value="set domain protein methyltransferase, domain 1"/>
    <property type="match status" value="1"/>
</dbReference>
<name>G7JVG8_MEDTR</name>
<dbReference type="PROSITE" id="PS50065">
    <property type="entry name" value="HMG_COA_REDUCTASE_4"/>
    <property type="match status" value="1"/>
</dbReference>
<dbReference type="GO" id="GO:0008299">
    <property type="term" value="P:isoprenoid biosynthetic process"/>
    <property type="evidence" value="ECO:0007669"/>
    <property type="project" value="UniProtKB-KW"/>
</dbReference>
<dbReference type="GO" id="GO:0042170">
    <property type="term" value="C:plastid membrane"/>
    <property type="evidence" value="ECO:0007669"/>
    <property type="project" value="UniProtKB-SubCell"/>
</dbReference>
<dbReference type="GO" id="GO:0032259">
    <property type="term" value="P:methylation"/>
    <property type="evidence" value="ECO:0007669"/>
    <property type="project" value="UniProtKB-KW"/>
</dbReference>
<dbReference type="InterPro" id="IPR009023">
    <property type="entry name" value="HMG_CoA_Rdtase_NAD(P)-bd_sf"/>
</dbReference>
<keyword evidence="5" id="KW-0949">S-adenosyl-L-methionine</keyword>
<evidence type="ECO:0000256" key="6">
    <source>
        <dbReference type="ARBA" id="ARBA00023229"/>
    </source>
</evidence>
<dbReference type="InterPro" id="IPR036464">
    <property type="entry name" value="Rubisco_LSMT_subst-bd_sf"/>
</dbReference>
<accession>A0A0C3X7V5</accession>
<dbReference type="EnsemblPlants" id="AES92327">
    <property type="protein sequence ID" value="AES92327"/>
    <property type="gene ID" value="MTR_4g128240"/>
</dbReference>
<sequence>MGMGINMVYKGVHNVLDFLQNDFPDMDVIILYAEGFSELCSIRSISEAIATSSRTYRVVVLSSSSSSILFSFRLRFCLLRKTIRENAQSFYSMDSDEECSLVLELSENDPFFDEKKKLLRCKGFGPKERIHLKCSSAPSWMNDTVKILLQIAKIIQLNELELYFAEDDASVEFYSSRNELEALNSIVSLTDKSLSSCPHFHTNVLQGLQQKILDLISDFGDQSNMKGVLEKHHSCEREEHLIEWGKSHGVKTGLKIAYVEGAGRGMIAGKDLKVGDIAIEIPVSLIISEELVLETDMYRLLKEVDGISSETILLLWSMKEKYNCDSKFKIYFDTLPEKFNTGLSFGIEAITMLDGTLLFEEIMQSRQHLHAQYDELVPALCNGFPDIFPPEIYTWENFLWACELWYSNSMKIMYSDGKLRTCLIPLAGFLNHSLCPHITHYGKVDPSTNSLKFCLSRSCRSGEECCLSYGNFSSSHFITFYGFLPQGDNPYDVIPLDIDSSDVDSIEDKPVSNWTTHMVRGTWLSNNHSIFYYGLPSPLLDHLRRSRSTVMQTKTFLQGNLENELEVLGDLKDIFDDMMDSMGEVDLDNRESYTWDEKLAVDCKNLQRRIAHSVSTSCCTGINMLKNELHNCLAEDIVG</sequence>
<evidence type="ECO:0000256" key="2">
    <source>
        <dbReference type="ARBA" id="ARBA00005084"/>
    </source>
</evidence>
<evidence type="ECO:0000256" key="3">
    <source>
        <dbReference type="ARBA" id="ARBA00022603"/>
    </source>
</evidence>
<dbReference type="FunFam" id="3.90.1410.10:FF:000011">
    <property type="entry name" value="Transcription factor, E2F and DP-related"/>
    <property type="match status" value="1"/>
</dbReference>
<organism evidence="8 10">
    <name type="scientific">Medicago truncatula</name>
    <name type="common">Barrel medic</name>
    <name type="synonym">Medicago tribuloides</name>
    <dbReference type="NCBI Taxonomy" id="3880"/>
    <lineage>
        <taxon>Eukaryota</taxon>
        <taxon>Viridiplantae</taxon>
        <taxon>Streptophyta</taxon>
        <taxon>Embryophyta</taxon>
        <taxon>Tracheophyta</taxon>
        <taxon>Spermatophyta</taxon>
        <taxon>Magnoliopsida</taxon>
        <taxon>eudicotyledons</taxon>
        <taxon>Gunneridae</taxon>
        <taxon>Pentapetalae</taxon>
        <taxon>rosids</taxon>
        <taxon>fabids</taxon>
        <taxon>Fabales</taxon>
        <taxon>Fabaceae</taxon>
        <taxon>Papilionoideae</taxon>
        <taxon>50 kb inversion clade</taxon>
        <taxon>NPAAA clade</taxon>
        <taxon>Hologalegina</taxon>
        <taxon>IRL clade</taxon>
        <taxon>Trifolieae</taxon>
        <taxon>Medicago</taxon>
    </lineage>
</organism>
<dbReference type="GO" id="GO:0004420">
    <property type="term" value="F:hydroxymethylglutaryl-CoA reductase (NADPH) activity"/>
    <property type="evidence" value="ECO:0007669"/>
    <property type="project" value="InterPro"/>
</dbReference>
<comment type="subcellular location">
    <subcellularLocation>
        <location evidence="1">Plastid membrane</location>
        <topology evidence="1">Multi-pass membrane protein</topology>
    </subcellularLocation>
</comment>
<dbReference type="CDD" id="cd10527">
    <property type="entry name" value="SET_LSMT"/>
    <property type="match status" value="1"/>
</dbReference>
<feature type="domain" description="SET" evidence="7">
    <location>
        <begin position="252"/>
        <end position="470"/>
    </location>
</feature>
<dbReference type="PANTHER" id="PTHR13271">
    <property type="entry name" value="UNCHARACTERIZED PUTATIVE METHYLTRANSFERASE"/>
    <property type="match status" value="1"/>
</dbReference>
<keyword evidence="3 8" id="KW-0489">Methyltransferase</keyword>
<dbReference type="SUPFAM" id="SSF82199">
    <property type="entry name" value="SET domain"/>
    <property type="match status" value="1"/>
</dbReference>
<dbReference type="InterPro" id="IPR046341">
    <property type="entry name" value="SET_dom_sf"/>
</dbReference>
<dbReference type="STRING" id="3880.G7JVG8"/>
<dbReference type="PROSITE" id="PS50280">
    <property type="entry name" value="SET"/>
    <property type="match status" value="1"/>
</dbReference>
<accession>G7JVG8</accession>
<evidence type="ECO:0000256" key="1">
    <source>
        <dbReference type="ARBA" id="ARBA00004446"/>
    </source>
</evidence>
<dbReference type="Pfam" id="PF09273">
    <property type="entry name" value="Rubis-subs-bind"/>
    <property type="match status" value="1"/>
</dbReference>
<dbReference type="InterPro" id="IPR050600">
    <property type="entry name" value="SETD3_SETD6_MTase"/>
</dbReference>
<evidence type="ECO:0000313" key="8">
    <source>
        <dbReference type="EMBL" id="AES92327.2"/>
    </source>
</evidence>
<keyword evidence="4" id="KW-0808">Transferase</keyword>
<reference evidence="8 10" key="2">
    <citation type="journal article" date="2014" name="BMC Genomics">
        <title>An improved genome release (version Mt4.0) for the model legume Medicago truncatula.</title>
        <authorList>
            <person name="Tang H."/>
            <person name="Krishnakumar V."/>
            <person name="Bidwell S."/>
            <person name="Rosen B."/>
            <person name="Chan A."/>
            <person name="Zhou S."/>
            <person name="Gentzbittel L."/>
            <person name="Childs K.L."/>
            <person name="Yandell M."/>
            <person name="Gundlach H."/>
            <person name="Mayer K.F."/>
            <person name="Schwartz D.C."/>
            <person name="Town C.D."/>
        </authorList>
    </citation>
    <scope>GENOME REANNOTATION</scope>
    <source>
        <strain evidence="8">A17</strain>
        <strain evidence="9 10">cv. Jemalong A17</strain>
    </source>
</reference>
<dbReference type="PANTHER" id="PTHR13271:SF103">
    <property type="entry name" value="N-METHYLTRANSFERASE DOMAIN AND SET DOMAIN CONTAINING PROTEIN-RELATED"/>
    <property type="match status" value="1"/>
</dbReference>
<protein>
    <submittedName>
        <fullName evidence="8">Rubisco methyltransferase family protein</fullName>
    </submittedName>
</protein>
<evidence type="ECO:0000313" key="9">
    <source>
        <dbReference type="EnsemblPlants" id="AES92327"/>
    </source>
</evidence>
<evidence type="ECO:0000256" key="5">
    <source>
        <dbReference type="ARBA" id="ARBA00022691"/>
    </source>
</evidence>
<evidence type="ECO:0000256" key="4">
    <source>
        <dbReference type="ARBA" id="ARBA00022679"/>
    </source>
</evidence>
<dbReference type="Proteomes" id="UP000002051">
    <property type="component" value="Chromosome 4"/>
</dbReference>
<dbReference type="InterPro" id="IPR001214">
    <property type="entry name" value="SET_dom"/>
</dbReference>
<gene>
    <name evidence="8" type="ordered locus">MTR_4g128240</name>
</gene>
<dbReference type="HOGENOM" id="CLU_502882_0_0_1"/>
<dbReference type="InterPro" id="IPR015353">
    <property type="entry name" value="Rubisco_LSMT_subst-bd"/>
</dbReference>
<reference evidence="8 10" key="1">
    <citation type="journal article" date="2011" name="Nature">
        <title>The Medicago genome provides insight into the evolution of rhizobial symbioses.</title>
        <authorList>
            <person name="Young N.D."/>
            <person name="Debelle F."/>
            <person name="Oldroyd G.E."/>
            <person name="Geurts R."/>
            <person name="Cannon S.B."/>
            <person name="Udvardi M.K."/>
            <person name="Benedito V.A."/>
            <person name="Mayer K.F."/>
            <person name="Gouzy J."/>
            <person name="Schoof H."/>
            <person name="Van de Peer Y."/>
            <person name="Proost S."/>
            <person name="Cook D.R."/>
            <person name="Meyers B.C."/>
            <person name="Spannagl M."/>
            <person name="Cheung F."/>
            <person name="De Mita S."/>
            <person name="Krishnakumar V."/>
            <person name="Gundlach H."/>
            <person name="Zhou S."/>
            <person name="Mudge J."/>
            <person name="Bharti A.K."/>
            <person name="Murray J.D."/>
            <person name="Naoumkina M.A."/>
            <person name="Rosen B."/>
            <person name="Silverstein K.A."/>
            <person name="Tang H."/>
            <person name="Rombauts S."/>
            <person name="Zhao P.X."/>
            <person name="Zhou P."/>
            <person name="Barbe V."/>
            <person name="Bardou P."/>
            <person name="Bechner M."/>
            <person name="Bellec A."/>
            <person name="Berger A."/>
            <person name="Berges H."/>
            <person name="Bidwell S."/>
            <person name="Bisseling T."/>
            <person name="Choisne N."/>
            <person name="Couloux A."/>
            <person name="Denny R."/>
            <person name="Deshpande S."/>
            <person name="Dai X."/>
            <person name="Doyle J.J."/>
            <person name="Dudez A.M."/>
            <person name="Farmer A.D."/>
            <person name="Fouteau S."/>
            <person name="Franken C."/>
            <person name="Gibelin C."/>
            <person name="Gish J."/>
            <person name="Goldstein S."/>
            <person name="Gonzalez A.J."/>
            <person name="Green P.J."/>
            <person name="Hallab A."/>
            <person name="Hartog M."/>
            <person name="Hua A."/>
            <person name="Humphray S.J."/>
            <person name="Jeong D.H."/>
            <person name="Jing Y."/>
            <person name="Jocker A."/>
            <person name="Kenton S.M."/>
            <person name="Kim D.J."/>
            <person name="Klee K."/>
            <person name="Lai H."/>
            <person name="Lang C."/>
            <person name="Lin S."/>
            <person name="Macmil S.L."/>
            <person name="Magdelenat G."/>
            <person name="Matthews L."/>
            <person name="McCorrison J."/>
            <person name="Monaghan E.L."/>
            <person name="Mun J.H."/>
            <person name="Najar F.Z."/>
            <person name="Nicholson C."/>
            <person name="Noirot C."/>
            <person name="O'Bleness M."/>
            <person name="Paule C.R."/>
            <person name="Poulain J."/>
            <person name="Prion F."/>
            <person name="Qin B."/>
            <person name="Qu C."/>
            <person name="Retzel E.F."/>
            <person name="Riddle C."/>
            <person name="Sallet E."/>
            <person name="Samain S."/>
            <person name="Samson N."/>
            <person name="Sanders I."/>
            <person name="Saurat O."/>
            <person name="Scarpelli C."/>
            <person name="Schiex T."/>
            <person name="Segurens B."/>
            <person name="Severin A.J."/>
            <person name="Sherrier D.J."/>
            <person name="Shi R."/>
            <person name="Sims S."/>
            <person name="Singer S.R."/>
            <person name="Sinharoy S."/>
            <person name="Sterck L."/>
            <person name="Viollet A."/>
            <person name="Wang B.B."/>
            <person name="Wang K."/>
            <person name="Wang M."/>
            <person name="Wang X."/>
            <person name="Warfsmann J."/>
            <person name="Weissenbach J."/>
            <person name="White D.D."/>
            <person name="White J.D."/>
            <person name="Wiley G.B."/>
            <person name="Wincker P."/>
            <person name="Xing Y."/>
            <person name="Yang L."/>
            <person name="Yao Z."/>
            <person name="Ying F."/>
            <person name="Zhai J."/>
            <person name="Zhou L."/>
            <person name="Zuber A."/>
            <person name="Denarie J."/>
            <person name="Dixon R.A."/>
            <person name="May G.D."/>
            <person name="Schwartz D.C."/>
            <person name="Rogers J."/>
            <person name="Quetier F."/>
            <person name="Town C.D."/>
            <person name="Roe B.A."/>
        </authorList>
    </citation>
    <scope>NUCLEOTIDE SEQUENCE [LARGE SCALE GENOMIC DNA]</scope>
    <source>
        <strain evidence="8">A17</strain>
        <strain evidence="9 10">cv. Jemalong A17</strain>
    </source>
</reference>
<dbReference type="GO" id="GO:0016279">
    <property type="term" value="F:protein-lysine N-methyltransferase activity"/>
    <property type="evidence" value="ECO:0000318"/>
    <property type="project" value="GO_Central"/>
</dbReference>
<dbReference type="eggNOG" id="ENOG502QRSB">
    <property type="taxonomic scope" value="Eukaryota"/>
</dbReference>
<dbReference type="Gene3D" id="3.30.70.420">
    <property type="entry name" value="Hydroxymethylglutaryl-CoA reductase, class I/II, NAD/NADP-binding domain"/>
    <property type="match status" value="1"/>
</dbReference>
<dbReference type="UniPathway" id="UPA00058">
    <property type="reaction ID" value="UER00103"/>
</dbReference>
<dbReference type="FunFam" id="3.90.1420.10:FF:000006">
    <property type="entry name" value="SET domain-containing protein"/>
    <property type="match status" value="1"/>
</dbReference>
<dbReference type="GO" id="GO:0015936">
    <property type="term" value="P:coenzyme A metabolic process"/>
    <property type="evidence" value="ECO:0007669"/>
    <property type="project" value="InterPro"/>
</dbReference>
<evidence type="ECO:0000313" key="10">
    <source>
        <dbReference type="Proteomes" id="UP000002051"/>
    </source>
</evidence>
<proteinExistence type="predicted"/>